<proteinExistence type="inferred from homology"/>
<protein>
    <submittedName>
        <fullName evidence="4">VPS13_C domain-containing protein</fullName>
    </submittedName>
</protein>
<dbReference type="InterPro" id="IPR004170">
    <property type="entry name" value="WWE_dom"/>
</dbReference>
<dbReference type="InterPro" id="IPR056748">
    <property type="entry name" value="VPS13-like_C"/>
</dbReference>
<dbReference type="WBParaSite" id="SBAD_0000423601-mRNA-1">
    <property type="protein sequence ID" value="SBAD_0000423601-mRNA-1"/>
    <property type="gene ID" value="SBAD_0000423601"/>
</dbReference>
<dbReference type="Pfam" id="PF02825">
    <property type="entry name" value="WWE"/>
    <property type="match status" value="1"/>
</dbReference>
<dbReference type="PANTHER" id="PTHR16166:SF93">
    <property type="entry name" value="INTERMEMBRANE LIPID TRANSFER PROTEIN VPS13"/>
    <property type="match status" value="1"/>
</dbReference>
<organism evidence="4">
    <name type="scientific">Soboliphyme baturini</name>
    <dbReference type="NCBI Taxonomy" id="241478"/>
    <lineage>
        <taxon>Eukaryota</taxon>
        <taxon>Metazoa</taxon>
        <taxon>Ecdysozoa</taxon>
        <taxon>Nematoda</taxon>
        <taxon>Enoplea</taxon>
        <taxon>Dorylaimia</taxon>
        <taxon>Dioctophymatida</taxon>
        <taxon>Dioctophymatoidea</taxon>
        <taxon>Soboliphymatidae</taxon>
        <taxon>Soboliphyme</taxon>
    </lineage>
</organism>
<comment type="similarity">
    <text evidence="1">Belongs to the VPS13 family.</text>
</comment>
<reference evidence="4" key="1">
    <citation type="submission" date="2016-06" db="UniProtKB">
        <authorList>
            <consortium name="WormBaseParasite"/>
        </authorList>
    </citation>
    <scope>IDENTIFICATION</scope>
</reference>
<evidence type="ECO:0000259" key="2">
    <source>
        <dbReference type="Pfam" id="PF02825"/>
    </source>
</evidence>
<name>A0A183IKA9_9BILA</name>
<dbReference type="GO" id="GO:0045053">
    <property type="term" value="P:protein retention in Golgi apparatus"/>
    <property type="evidence" value="ECO:0007669"/>
    <property type="project" value="TreeGrafter"/>
</dbReference>
<feature type="domain" description="WWE" evidence="2">
    <location>
        <begin position="128"/>
        <end position="190"/>
    </location>
</feature>
<dbReference type="InterPro" id="IPR026847">
    <property type="entry name" value="VPS13"/>
</dbReference>
<feature type="domain" description="Intermembrane lipid transfer protein VPS13-like C-terminal" evidence="3">
    <location>
        <begin position="620"/>
        <end position="750"/>
    </location>
</feature>
<dbReference type="AlphaFoldDB" id="A0A183IKA9"/>
<dbReference type="PANTHER" id="PTHR16166">
    <property type="entry name" value="VACUOLAR PROTEIN SORTING-ASSOCIATED PROTEIN VPS13"/>
    <property type="match status" value="1"/>
</dbReference>
<sequence>GFDKALHELKPDTFVHFYWESLLSDREFVWSCDTKENVSQNLSKDFASSFISSRGTNVYWVSFLDGRQRVLLFTEDLAVATIAQQAYELERCDLQLTASFQGIGLSLVDNRVPAELAYVAIISSGIIWECKKKRFKAMSIKECRNLEAAYAKYLNEREVSKNKSVYVADKMTVDFESMQQVKPHKREIRRSFQTGFWMQYKSSPHDVQLHMKINYFQIDNQLSGCVFPTVFSPFPLPKSVASESIPKPFVEVSFIMRTGEHSTIPHIEYFKVLVQEMALKADQGFVNAMLSFLMPENQSEFAESKGLEQDMLVVNQDVKAVALISSSTGQKSFYNILHFSPIKLHLSYSQGGASTEINQPIPAFSSEFFGLLLKSVGVTVTEIQDVVFKLAYFEKEAVFLSQSQLISEVVNHYVKQAVKQIYVLVLGLDIIGNPFGLIRDLSSGVETLFYEPIQGAIQGPEEFVEGLALGVRSLFGHTVGGAAGAVSRITGTLGKGIAALTMDDEYQKKRQEMMNRRQGDFASGIVQGGRGLVMVSLSVVPFRFISSFTCFEGVVEGVTGVFTKPVEGAREEGVIGFMKGLGKGLIGAVARPVSGAVDFASSSFEAVRKVADVSAEVKHIRPSRFILPDKIVRPYLRAEAEGNTMLRVRKLGALLLIVSSNYTELEKGKFMHTDIYVADASLAKDNSSYFFVTDRLKRTVIACRRILFASKNDIMSSYSVEWEHVYSDFNPPTQDKNDLVVMLKEKKKKQVFGKSISGRRITFLNEESARIKSKEETVFLSNSESTDGPIVTGKQNEDHNKRKQVNFARTELRVR</sequence>
<dbReference type="Pfam" id="PF25037">
    <property type="entry name" value="VPS13_C"/>
    <property type="match status" value="1"/>
</dbReference>
<evidence type="ECO:0000259" key="3">
    <source>
        <dbReference type="Pfam" id="PF25037"/>
    </source>
</evidence>
<evidence type="ECO:0000313" key="4">
    <source>
        <dbReference type="WBParaSite" id="SBAD_0000423601-mRNA-1"/>
    </source>
</evidence>
<dbReference type="GO" id="GO:0006623">
    <property type="term" value="P:protein targeting to vacuole"/>
    <property type="evidence" value="ECO:0007669"/>
    <property type="project" value="TreeGrafter"/>
</dbReference>
<evidence type="ECO:0000256" key="1">
    <source>
        <dbReference type="ARBA" id="ARBA00006545"/>
    </source>
</evidence>
<accession>A0A183IKA9</accession>